<accession>A0A2X2YAI9</accession>
<proteinExistence type="predicted"/>
<gene>
    <name evidence="1" type="ORF">NCTC11820_00018</name>
</gene>
<organism evidence="1 2">
    <name type="scientific">Mobiluncus curtisii</name>
    <dbReference type="NCBI Taxonomy" id="2051"/>
    <lineage>
        <taxon>Bacteria</taxon>
        <taxon>Bacillati</taxon>
        <taxon>Actinomycetota</taxon>
        <taxon>Actinomycetes</taxon>
        <taxon>Actinomycetales</taxon>
        <taxon>Actinomycetaceae</taxon>
        <taxon>Mobiluncus</taxon>
    </lineage>
</organism>
<protein>
    <submittedName>
        <fullName evidence="1">Uncharacterized protein</fullName>
    </submittedName>
</protein>
<dbReference type="EMBL" id="UASJ01000001">
    <property type="protein sequence ID" value="SQB63258.1"/>
    <property type="molecule type" value="Genomic_DNA"/>
</dbReference>
<dbReference type="AlphaFoldDB" id="A0A2X2YAI9"/>
<name>A0A2X2YAI9_9ACTO</name>
<sequence>MCYSLPHTSESVTRYAVGAESDTVADTAADTLAENGEYFGFTRKNPRITQFFRSLLPGTLAGVSEKSPGFMRCLPGFRAFRVNGGHFSTGKFSVCAVQGVFWEFVDWGKPLNVSVFTSMDI</sequence>
<dbReference type="Proteomes" id="UP000250245">
    <property type="component" value="Unassembled WGS sequence"/>
</dbReference>
<evidence type="ECO:0000313" key="2">
    <source>
        <dbReference type="Proteomes" id="UP000250245"/>
    </source>
</evidence>
<reference evidence="1 2" key="1">
    <citation type="submission" date="2018-06" db="EMBL/GenBank/DDBJ databases">
        <authorList>
            <consortium name="Pathogen Informatics"/>
            <person name="Doyle S."/>
        </authorList>
    </citation>
    <scope>NUCLEOTIDE SEQUENCE [LARGE SCALE GENOMIC DNA]</scope>
    <source>
        <strain evidence="1 2">NCTC11820</strain>
    </source>
</reference>
<evidence type="ECO:0000313" key="1">
    <source>
        <dbReference type="EMBL" id="SQB63258.1"/>
    </source>
</evidence>